<sequence length="448" mass="53470">MFEKSVNNIISFLKCDHDLDVHINDIKAYVQIFVSEYIFRDRSISDLREMFSSLFSKDINIFPFPKEVISKEDREKFIRERDLDKQFKGLGNFLAQEPDSCIFYLKVYGAHFDKDFLFNYDKVTFYSNEHETFEVIKAEGVSFFKDIHKYFVASVKLNFFSQSVAIEEARGIIKKELIHLCLSIKRELIVDSTKNYLVSYSDGGKLFEAWSSDRLMRDFDLEILEDLNDTPFIFLKRHINDAQKHLLGFEYLLMNAHGMNSMPDYWHYLETLLQLGNDDSKIDKIIEKVSTIAITEEKKLNEFILYNTLNSTFRRFDFPYHKTNFTEDDLIRFSEAFKARKMPKEVKTFEYPFIKELINSCKMEKSPQSLRKSRKYYASILREAYEQRNFFQHQALANQKSLIKLRHTFPWIIQRFRWAIFDEIRLHDKASFTEVVDILYKKGIQLCR</sequence>
<reference evidence="1 2" key="1">
    <citation type="submission" date="2016-10" db="EMBL/GenBank/DDBJ databases">
        <authorList>
            <person name="de Groot N.N."/>
        </authorList>
    </citation>
    <scope>NUCLEOTIDE SEQUENCE [LARGE SCALE GENOMIC DNA]</scope>
    <source>
        <strain evidence="1 2">DSM 527</strain>
    </source>
</reference>
<accession>A0A1G7SLT4</accession>
<evidence type="ECO:0000313" key="2">
    <source>
        <dbReference type="Proteomes" id="UP000199045"/>
    </source>
</evidence>
<proteinExistence type="predicted"/>
<protein>
    <recommendedName>
        <fullName evidence="3">Apea-like HEPN domain-containing protein</fullName>
    </recommendedName>
</protein>
<name>A0A1G7SLT4_CHIFI</name>
<gene>
    <name evidence="1" type="ORF">SAMN04488121_103925</name>
</gene>
<dbReference type="EMBL" id="FNBN01000003">
    <property type="protein sequence ID" value="SDG23973.1"/>
    <property type="molecule type" value="Genomic_DNA"/>
</dbReference>
<dbReference type="RefSeq" id="WP_089833840.1">
    <property type="nucleotide sequence ID" value="NZ_FNBN01000003.1"/>
</dbReference>
<dbReference type="Proteomes" id="UP000199045">
    <property type="component" value="Unassembled WGS sequence"/>
</dbReference>
<evidence type="ECO:0000313" key="1">
    <source>
        <dbReference type="EMBL" id="SDG23973.1"/>
    </source>
</evidence>
<organism evidence="1 2">
    <name type="scientific">Chitinophaga filiformis</name>
    <name type="common">Myxococcus filiformis</name>
    <name type="synonym">Flexibacter filiformis</name>
    <dbReference type="NCBI Taxonomy" id="104663"/>
    <lineage>
        <taxon>Bacteria</taxon>
        <taxon>Pseudomonadati</taxon>
        <taxon>Bacteroidota</taxon>
        <taxon>Chitinophagia</taxon>
        <taxon>Chitinophagales</taxon>
        <taxon>Chitinophagaceae</taxon>
        <taxon>Chitinophaga</taxon>
    </lineage>
</organism>
<evidence type="ECO:0008006" key="3">
    <source>
        <dbReference type="Google" id="ProtNLM"/>
    </source>
</evidence>
<dbReference type="AlphaFoldDB" id="A0A1G7SLT4"/>
<dbReference type="OrthoDB" id="1355867at2"/>